<dbReference type="KEGG" id="toy:FO059_05655"/>
<dbReference type="PANTHER" id="PTHR43240:SF20">
    <property type="entry name" value="MEDIUM_LONG-CHAIN ACYL-COA THIOESTERASE YIGI"/>
    <property type="match status" value="1"/>
</dbReference>
<dbReference type="AlphaFoldDB" id="A0A516X1I4"/>
<dbReference type="OrthoDB" id="8525891at2"/>
<dbReference type="CDD" id="cd03443">
    <property type="entry name" value="PaaI_thioesterase"/>
    <property type="match status" value="1"/>
</dbReference>
<feature type="domain" description="Thioesterase" evidence="8">
    <location>
        <begin position="55"/>
        <end position="123"/>
    </location>
</feature>
<dbReference type="InterPro" id="IPR029069">
    <property type="entry name" value="HotDog_dom_sf"/>
</dbReference>
<name>A0A516X1I4_9ACTN</name>
<dbReference type="GO" id="GO:0047617">
    <property type="term" value="F:fatty acyl-CoA hydrolase activity"/>
    <property type="evidence" value="ECO:0007669"/>
    <property type="project" value="UniProtKB-EC"/>
</dbReference>
<evidence type="ECO:0000256" key="1">
    <source>
        <dbReference type="ARBA" id="ARBA00022801"/>
    </source>
</evidence>
<evidence type="ECO:0000256" key="4">
    <source>
        <dbReference type="ARBA" id="ARBA00038381"/>
    </source>
</evidence>
<evidence type="ECO:0000313" key="9">
    <source>
        <dbReference type="EMBL" id="QDQ96913.1"/>
    </source>
</evidence>
<evidence type="ECO:0000256" key="7">
    <source>
        <dbReference type="ARBA" id="ARBA00048062"/>
    </source>
</evidence>
<evidence type="ECO:0000256" key="3">
    <source>
        <dbReference type="ARBA" id="ARBA00036002"/>
    </source>
</evidence>
<comment type="catalytic activity">
    <reaction evidence="2">
        <text>a fatty acyl-CoA + H2O = a fatty acid + CoA + H(+)</text>
        <dbReference type="Rhea" id="RHEA:16781"/>
        <dbReference type="ChEBI" id="CHEBI:15377"/>
        <dbReference type="ChEBI" id="CHEBI:15378"/>
        <dbReference type="ChEBI" id="CHEBI:28868"/>
        <dbReference type="ChEBI" id="CHEBI:57287"/>
        <dbReference type="ChEBI" id="CHEBI:77636"/>
        <dbReference type="EC" id="3.1.2.20"/>
    </reaction>
</comment>
<comment type="catalytic activity">
    <reaction evidence="7">
        <text>a medium-chain fatty acyl-CoA + H2O = a medium-chain fatty acid + CoA + H(+)</text>
        <dbReference type="Rhea" id="RHEA:68184"/>
        <dbReference type="ChEBI" id="CHEBI:15377"/>
        <dbReference type="ChEBI" id="CHEBI:15378"/>
        <dbReference type="ChEBI" id="CHEBI:57287"/>
        <dbReference type="ChEBI" id="CHEBI:59558"/>
        <dbReference type="ChEBI" id="CHEBI:90546"/>
    </reaction>
</comment>
<dbReference type="PANTHER" id="PTHR43240">
    <property type="entry name" value="1,4-DIHYDROXY-2-NAPHTHOYL-COA THIOESTERASE 1"/>
    <property type="match status" value="1"/>
</dbReference>
<dbReference type="Pfam" id="PF03061">
    <property type="entry name" value="4HBT"/>
    <property type="match status" value="1"/>
</dbReference>
<dbReference type="Gene3D" id="3.10.129.10">
    <property type="entry name" value="Hotdog Thioesterase"/>
    <property type="match status" value="1"/>
</dbReference>
<reference evidence="9 10" key="1">
    <citation type="submission" date="2019-07" db="EMBL/GenBank/DDBJ databases">
        <title>Tomitella cavernea sp. nov., an actinomycete isolated from soil.</title>
        <authorList>
            <person name="Cheng J."/>
        </authorList>
    </citation>
    <scope>NUCLEOTIDE SEQUENCE [LARGE SCALE GENOMIC DNA]</scope>
    <source>
        <strain evidence="9 10">HY188</strain>
    </source>
</reference>
<proteinExistence type="inferred from homology"/>
<evidence type="ECO:0000256" key="5">
    <source>
        <dbReference type="ARBA" id="ARBA00038894"/>
    </source>
</evidence>
<evidence type="ECO:0000313" key="10">
    <source>
        <dbReference type="Proteomes" id="UP000317344"/>
    </source>
</evidence>
<dbReference type="RefSeq" id="WP_143907071.1">
    <property type="nucleotide sequence ID" value="NZ_CP041765.1"/>
</dbReference>
<comment type="catalytic activity">
    <reaction evidence="3">
        <text>a long-chain fatty acyl-CoA + H2O = a long-chain fatty acid + CoA + H(+)</text>
        <dbReference type="Rhea" id="RHEA:67680"/>
        <dbReference type="ChEBI" id="CHEBI:15377"/>
        <dbReference type="ChEBI" id="CHEBI:15378"/>
        <dbReference type="ChEBI" id="CHEBI:57287"/>
        <dbReference type="ChEBI" id="CHEBI:57560"/>
        <dbReference type="ChEBI" id="CHEBI:83139"/>
    </reaction>
</comment>
<keyword evidence="1" id="KW-0378">Hydrolase</keyword>
<reference evidence="9 10" key="2">
    <citation type="submission" date="2019-07" db="EMBL/GenBank/DDBJ databases">
        <authorList>
            <person name="Huang Y."/>
        </authorList>
    </citation>
    <scope>NUCLEOTIDE SEQUENCE [LARGE SCALE GENOMIC DNA]</scope>
    <source>
        <strain evidence="9 10">HY188</strain>
    </source>
</reference>
<dbReference type="EMBL" id="CP041765">
    <property type="protein sequence ID" value="QDQ96913.1"/>
    <property type="molecule type" value="Genomic_DNA"/>
</dbReference>
<dbReference type="Proteomes" id="UP000317344">
    <property type="component" value="Chromosome"/>
</dbReference>
<keyword evidence="10" id="KW-1185">Reference proteome</keyword>
<evidence type="ECO:0000259" key="8">
    <source>
        <dbReference type="Pfam" id="PF03061"/>
    </source>
</evidence>
<dbReference type="EC" id="3.1.2.20" evidence="5"/>
<dbReference type="InterPro" id="IPR003736">
    <property type="entry name" value="PAAI_dom"/>
</dbReference>
<dbReference type="InterPro" id="IPR006683">
    <property type="entry name" value="Thioestr_dom"/>
</dbReference>
<organism evidence="9 10">
    <name type="scientific">Tomitella fengzijianii</name>
    <dbReference type="NCBI Taxonomy" id="2597660"/>
    <lineage>
        <taxon>Bacteria</taxon>
        <taxon>Bacillati</taxon>
        <taxon>Actinomycetota</taxon>
        <taxon>Actinomycetes</taxon>
        <taxon>Mycobacteriales</taxon>
        <taxon>Tomitella</taxon>
    </lineage>
</organism>
<sequence>MPEHVVRNPGFEQTVRDSFARQGLMTTYGALLERVEPGRVDIAVPFADALTQQAGYVHAGVTTAVADTACGYAALTLMAPGSEVLSVEFKTNLLAPARGDRIVARGRVVRSGRTITVCQADVFGVAGASETHCATMVATMIRVDAD</sequence>
<gene>
    <name evidence="9" type="ORF">FO059_05655</name>
</gene>
<dbReference type="NCBIfam" id="TIGR00369">
    <property type="entry name" value="unchar_dom_1"/>
    <property type="match status" value="1"/>
</dbReference>
<accession>A0A516X1I4</accession>
<evidence type="ECO:0000256" key="2">
    <source>
        <dbReference type="ARBA" id="ARBA00035880"/>
    </source>
</evidence>
<evidence type="ECO:0000256" key="6">
    <source>
        <dbReference type="ARBA" id="ARBA00040062"/>
    </source>
</evidence>
<protein>
    <recommendedName>
        <fullName evidence="6">Medium/long-chain acyl-CoA thioesterase YigI</fullName>
        <ecNumber evidence="5">3.1.2.20</ecNumber>
    </recommendedName>
</protein>
<comment type="similarity">
    <text evidence="4">Belongs to the YigI thioesterase family.</text>
</comment>
<dbReference type="SUPFAM" id="SSF54637">
    <property type="entry name" value="Thioesterase/thiol ester dehydrase-isomerase"/>
    <property type="match status" value="1"/>
</dbReference>